<evidence type="ECO:0000313" key="3">
    <source>
        <dbReference type="Proteomes" id="UP000605846"/>
    </source>
</evidence>
<protein>
    <recommendedName>
        <fullName evidence="4">Opi1-domain-containing protein</fullName>
    </recommendedName>
</protein>
<feature type="compositionally biased region" description="Low complexity" evidence="1">
    <location>
        <begin position="67"/>
        <end position="94"/>
    </location>
</feature>
<dbReference type="GO" id="GO:0005634">
    <property type="term" value="C:nucleus"/>
    <property type="evidence" value="ECO:0007669"/>
    <property type="project" value="TreeGrafter"/>
</dbReference>
<dbReference type="GO" id="GO:0006357">
    <property type="term" value="P:regulation of transcription by RNA polymerase II"/>
    <property type="evidence" value="ECO:0007669"/>
    <property type="project" value="TreeGrafter"/>
</dbReference>
<dbReference type="GO" id="GO:0003714">
    <property type="term" value="F:transcription corepressor activity"/>
    <property type="evidence" value="ECO:0007669"/>
    <property type="project" value="InterPro"/>
</dbReference>
<evidence type="ECO:0000256" key="1">
    <source>
        <dbReference type="SAM" id="MobiDB-lite"/>
    </source>
</evidence>
<dbReference type="PANTHER" id="PTHR38406">
    <property type="entry name" value="TRANSCRIPTIONAL REPRESSOR OPI1"/>
    <property type="match status" value="1"/>
</dbReference>
<feature type="region of interest" description="Disordered" evidence="1">
    <location>
        <begin position="1"/>
        <end position="38"/>
    </location>
</feature>
<reference evidence="2" key="1">
    <citation type="submission" date="2020-01" db="EMBL/GenBank/DDBJ databases">
        <title>Genome Sequencing of Three Apophysomyces-Like Fungal Strains Confirms a Novel Fungal Genus in the Mucoromycota with divergent Burkholderia-like Endosymbiotic Bacteria.</title>
        <authorList>
            <person name="Stajich J.E."/>
            <person name="Macias A.M."/>
            <person name="Carter-House D."/>
            <person name="Lovett B."/>
            <person name="Kasson L.R."/>
            <person name="Berry K."/>
            <person name="Grigoriev I."/>
            <person name="Chang Y."/>
            <person name="Spatafora J."/>
            <person name="Kasson M.T."/>
        </authorList>
    </citation>
    <scope>NUCLEOTIDE SEQUENCE</scope>
    <source>
        <strain evidence="2">NRRL A-21654</strain>
    </source>
</reference>
<dbReference type="AlphaFoldDB" id="A0A8H7BLA7"/>
<sequence>MAHSPQQSSRMSITQLCNADEPEQQHQQLDLDISTDIEDPDVKLAAEVLGDMARGSTADTPKQIRLPSMSTFPSAPSTTPSSPLPTPSSSVSNPRYSFSSDSTQEEDPRSQQQQQQQPHFMHRVSNIPIVNNALRVYENSKASNSVVKYGAEMVESFASPIYDKFGKRALSGVDKWGCKQLDKLEERYPSYVNPSDHEDDAVATAHALARASLSDEPEHELIRRRRHDDDAHGMKSRPRPCSRSTSPHRPYTLAPKSSTASRHRPQPISKSKWHQIVMHAGSAAGTTAAVISEESMKCLRYCLSWLQYATQHIDQQMNILRNFLVSLATQKDEESKSKAVAVPNTATATLAAIKKEIIDTLRKVVDVVSKYAGTGLPEQAKASVRQFILALPGRWASINTSTTVSPAASPALHPHASPQVHETSIRLLNFGGESLEMLQSVSNVFADTIDRAELWLERLRVVGVTGTHGRTAGAKSEPERMDLS</sequence>
<accession>A0A8H7BLA7</accession>
<proteinExistence type="predicted"/>
<dbReference type="EMBL" id="JABAYA010000249">
    <property type="protein sequence ID" value="KAF7721602.1"/>
    <property type="molecule type" value="Genomic_DNA"/>
</dbReference>
<dbReference type="Proteomes" id="UP000605846">
    <property type="component" value="Unassembled WGS sequence"/>
</dbReference>
<comment type="caution">
    <text evidence="2">The sequence shown here is derived from an EMBL/GenBank/DDBJ whole genome shotgun (WGS) entry which is preliminary data.</text>
</comment>
<feature type="region of interest" description="Disordered" evidence="1">
    <location>
        <begin position="51"/>
        <end position="119"/>
    </location>
</feature>
<keyword evidence="3" id="KW-1185">Reference proteome</keyword>
<evidence type="ECO:0000313" key="2">
    <source>
        <dbReference type="EMBL" id="KAF7721602.1"/>
    </source>
</evidence>
<organism evidence="2 3">
    <name type="scientific">Apophysomyces ossiformis</name>
    <dbReference type="NCBI Taxonomy" id="679940"/>
    <lineage>
        <taxon>Eukaryota</taxon>
        <taxon>Fungi</taxon>
        <taxon>Fungi incertae sedis</taxon>
        <taxon>Mucoromycota</taxon>
        <taxon>Mucoromycotina</taxon>
        <taxon>Mucoromycetes</taxon>
        <taxon>Mucorales</taxon>
        <taxon>Mucorineae</taxon>
        <taxon>Mucoraceae</taxon>
        <taxon>Apophysomyces</taxon>
    </lineage>
</organism>
<dbReference type="PANTHER" id="PTHR38406:SF1">
    <property type="entry name" value="TRANSCRIPTIONAL REPRESSOR OPI1"/>
    <property type="match status" value="1"/>
</dbReference>
<dbReference type="InterPro" id="IPR013927">
    <property type="entry name" value="TF_Opi1_Ccg-8"/>
</dbReference>
<dbReference type="GO" id="GO:0008654">
    <property type="term" value="P:phospholipid biosynthetic process"/>
    <property type="evidence" value="ECO:0007669"/>
    <property type="project" value="TreeGrafter"/>
</dbReference>
<evidence type="ECO:0008006" key="4">
    <source>
        <dbReference type="Google" id="ProtNLM"/>
    </source>
</evidence>
<dbReference type="OrthoDB" id="2441642at2759"/>
<gene>
    <name evidence="2" type="ORF">EC973_004375</name>
</gene>
<dbReference type="GO" id="GO:0030968">
    <property type="term" value="P:endoplasmic reticulum unfolded protein response"/>
    <property type="evidence" value="ECO:0007669"/>
    <property type="project" value="TreeGrafter"/>
</dbReference>
<feature type="compositionally biased region" description="Low complexity" evidence="1">
    <location>
        <begin position="241"/>
        <end position="250"/>
    </location>
</feature>
<dbReference type="Pfam" id="PF08618">
    <property type="entry name" value="Opi1"/>
    <property type="match status" value="2"/>
</dbReference>
<feature type="region of interest" description="Disordered" evidence="1">
    <location>
        <begin position="210"/>
        <end position="271"/>
    </location>
</feature>
<name>A0A8H7BLA7_9FUNG</name>
<dbReference type="GO" id="GO:0005783">
    <property type="term" value="C:endoplasmic reticulum"/>
    <property type="evidence" value="ECO:0007669"/>
    <property type="project" value="TreeGrafter"/>
</dbReference>
<feature type="compositionally biased region" description="Polar residues" evidence="1">
    <location>
        <begin position="1"/>
        <end position="17"/>
    </location>
</feature>